<reference evidence="2" key="1">
    <citation type="journal article" date="2015" name="Genome">
        <title>Whole Genome Sequence of the Non-Microcystin-Producing Microcystis aeruginosa Strain NIES-44.</title>
        <authorList>
            <person name="Okano K."/>
            <person name="Miyata N."/>
            <person name="Ozaki Y."/>
        </authorList>
    </citation>
    <scope>NUCLEOTIDE SEQUENCE [LARGE SCALE GENOMIC DNA]</scope>
    <source>
        <strain evidence="2">NIES-44</strain>
    </source>
</reference>
<evidence type="ECO:0000313" key="2">
    <source>
        <dbReference type="Proteomes" id="UP000030321"/>
    </source>
</evidence>
<protein>
    <submittedName>
        <fullName evidence="1">Uncharacterized protein</fullName>
    </submittedName>
</protein>
<evidence type="ECO:0000313" key="1">
    <source>
        <dbReference type="EMBL" id="GAL91287.1"/>
    </source>
</evidence>
<proteinExistence type="predicted"/>
<dbReference type="Proteomes" id="UP000030321">
    <property type="component" value="Unassembled WGS sequence"/>
</dbReference>
<comment type="caution">
    <text evidence="1">The sequence shown here is derived from an EMBL/GenBank/DDBJ whole genome shotgun (WGS) entry which is preliminary data.</text>
</comment>
<dbReference type="AlphaFoldDB" id="A0A0A1VNP0"/>
<organism evidence="1 2">
    <name type="scientific">Microcystis aeruginosa NIES-44</name>
    <dbReference type="NCBI Taxonomy" id="449439"/>
    <lineage>
        <taxon>Bacteria</taxon>
        <taxon>Bacillati</taxon>
        <taxon>Cyanobacteriota</taxon>
        <taxon>Cyanophyceae</taxon>
        <taxon>Oscillatoriophycideae</taxon>
        <taxon>Chroococcales</taxon>
        <taxon>Microcystaceae</taxon>
        <taxon>Microcystis</taxon>
    </lineage>
</organism>
<name>A0A0A1VNP0_MICAE</name>
<dbReference type="EMBL" id="BBPA01000002">
    <property type="protein sequence ID" value="GAL91287.1"/>
    <property type="molecule type" value="Genomic_DNA"/>
</dbReference>
<gene>
    <name evidence="1" type="ORF">N44_00656</name>
</gene>
<accession>A0A0A1VNP0</accession>
<sequence>MQVFRGKRAHYSQEFLLEKVGVYQISNADFLNRFLILQNCGF</sequence>